<evidence type="ECO:0000313" key="1">
    <source>
        <dbReference type="EMBL" id="CAK9187214.1"/>
    </source>
</evidence>
<sequence length="340" mass="38312">MLDSLFPVELVSIMSNGVSKTRIRIFGIFEGQTFSHLPERGKIQKMRGRFTQNPLILSTFPLEIRARTHLLSKFHTRKTIPSKITCIPLDNSQTTTNQQQINLSVLRFTLGIPGLDESYLPRYIGYAFGSLLLLNHFVGSDLATITPAQLRTEVLGLSLAAFSVVLPYLGKFLKGATPVDKIVLPEGAVQIFLMSQNILDTLKEDLAWGTYILLRNTKTVSVLILIQDALCVRGYWNTPEEISKSHALDWFKEQIERVGLSTLKDTLYFPQNADSDLWEMLPRGTRSVLVQPVLQTSNQRDNQVEKTEGFVLLASNIGYAYSDKDRAWIGAIANKFKVYE</sequence>
<dbReference type="AlphaFoldDB" id="A0ABC8V1T3"/>
<dbReference type="InterPro" id="IPR044970">
    <property type="entry name" value="CCB2"/>
</dbReference>
<dbReference type="PANTHER" id="PTHR36403">
    <property type="entry name" value="PROTEIN COFACTOR ASSEMBLY OF COMPLEX C SUBUNIT B CCB2, CHLOROPLASTIC"/>
    <property type="match status" value="1"/>
</dbReference>
<comment type="caution">
    <text evidence="1">The sequence shown here is derived from an EMBL/GenBank/DDBJ whole genome shotgun (WGS) entry which is preliminary data.</text>
</comment>
<dbReference type="Proteomes" id="UP001642360">
    <property type="component" value="Unassembled WGS sequence"/>
</dbReference>
<accession>A0ABC8V1T3</accession>
<protein>
    <recommendedName>
        <fullName evidence="3">Protein COFACTOR ASSEMBLY OF COMPLEX C SUBUNIT B CCB2, chloroplastic</fullName>
    </recommendedName>
</protein>
<evidence type="ECO:0008006" key="3">
    <source>
        <dbReference type="Google" id="ProtNLM"/>
    </source>
</evidence>
<dbReference type="PANTHER" id="PTHR36403:SF1">
    <property type="entry name" value="PROTEIN COFACTOR ASSEMBLY OF COMPLEX C SUBUNIT B CCB2, CHLOROPLASTIC"/>
    <property type="match status" value="1"/>
</dbReference>
<keyword evidence="2" id="KW-1185">Reference proteome</keyword>
<organism evidence="1 2">
    <name type="scientific">Ilex paraguariensis</name>
    <name type="common">yerba mate</name>
    <dbReference type="NCBI Taxonomy" id="185542"/>
    <lineage>
        <taxon>Eukaryota</taxon>
        <taxon>Viridiplantae</taxon>
        <taxon>Streptophyta</taxon>
        <taxon>Embryophyta</taxon>
        <taxon>Tracheophyta</taxon>
        <taxon>Spermatophyta</taxon>
        <taxon>Magnoliopsida</taxon>
        <taxon>eudicotyledons</taxon>
        <taxon>Gunneridae</taxon>
        <taxon>Pentapetalae</taxon>
        <taxon>asterids</taxon>
        <taxon>campanulids</taxon>
        <taxon>Aquifoliales</taxon>
        <taxon>Aquifoliaceae</taxon>
        <taxon>Ilex</taxon>
    </lineage>
</organism>
<proteinExistence type="predicted"/>
<reference evidence="1 2" key="1">
    <citation type="submission" date="2024-02" db="EMBL/GenBank/DDBJ databases">
        <authorList>
            <person name="Vignale AGUSTIN F."/>
            <person name="Sosa J E."/>
            <person name="Modenutti C."/>
        </authorList>
    </citation>
    <scope>NUCLEOTIDE SEQUENCE [LARGE SCALE GENOMIC DNA]</scope>
</reference>
<evidence type="ECO:0000313" key="2">
    <source>
        <dbReference type="Proteomes" id="UP001642360"/>
    </source>
</evidence>
<gene>
    <name evidence="1" type="ORF">ILEXP_LOCUS57722</name>
</gene>
<name>A0ABC8V1T3_9AQUA</name>
<dbReference type="Pfam" id="PF11152">
    <property type="entry name" value="CCB2_CCB4"/>
    <property type="match status" value="1"/>
</dbReference>
<dbReference type="InterPro" id="IPR021325">
    <property type="entry name" value="CCB2/CCB4"/>
</dbReference>
<dbReference type="EMBL" id="CAUOFW020009847">
    <property type="protein sequence ID" value="CAK9187214.1"/>
    <property type="molecule type" value="Genomic_DNA"/>
</dbReference>